<dbReference type="AlphaFoldDB" id="A0AAX6GRZ7"/>
<evidence type="ECO:0000256" key="1">
    <source>
        <dbReference type="SAM" id="MobiDB-lite"/>
    </source>
</evidence>
<dbReference type="Proteomes" id="UP001140949">
    <property type="component" value="Unassembled WGS sequence"/>
</dbReference>
<reference evidence="2" key="1">
    <citation type="journal article" date="2023" name="GigaByte">
        <title>Genome assembly of the bearded iris, Iris pallida Lam.</title>
        <authorList>
            <person name="Bruccoleri R.E."/>
            <person name="Oakeley E.J."/>
            <person name="Faust A.M.E."/>
            <person name="Altorfer M."/>
            <person name="Dessus-Babus S."/>
            <person name="Burckhardt D."/>
            <person name="Oertli M."/>
            <person name="Naumann U."/>
            <person name="Petersen F."/>
            <person name="Wong J."/>
        </authorList>
    </citation>
    <scope>NUCLEOTIDE SEQUENCE</scope>
    <source>
        <strain evidence="2">GSM-AAB239-AS_SAM_17_03QT</strain>
    </source>
</reference>
<feature type="compositionally biased region" description="Polar residues" evidence="1">
    <location>
        <begin position="26"/>
        <end position="40"/>
    </location>
</feature>
<sequence length="133" mass="14813">MPRPGLRTDAAAPPSDRPDPPPLDGSTANDEASTATSLTRPSERPDLDNRRWNHRLAAEFLAIDPSAIVILYIHAVLLTCFQGEASTLTRLVLYFLSYLHVPCSHIGHELHTIVLYHCSLLVSHCSLRDWGKY</sequence>
<reference evidence="2" key="2">
    <citation type="submission" date="2023-04" db="EMBL/GenBank/DDBJ databases">
        <authorList>
            <person name="Bruccoleri R.E."/>
            <person name="Oakeley E.J."/>
            <person name="Faust A.-M."/>
            <person name="Dessus-Babus S."/>
            <person name="Altorfer M."/>
            <person name="Burckhardt D."/>
            <person name="Oertli M."/>
            <person name="Naumann U."/>
            <person name="Petersen F."/>
            <person name="Wong J."/>
        </authorList>
    </citation>
    <scope>NUCLEOTIDE SEQUENCE</scope>
    <source>
        <strain evidence="2">GSM-AAB239-AS_SAM_17_03QT</strain>
        <tissue evidence="2">Leaf</tissue>
    </source>
</reference>
<dbReference type="EMBL" id="JANAVB010016694">
    <property type="protein sequence ID" value="KAJ6831529.1"/>
    <property type="molecule type" value="Genomic_DNA"/>
</dbReference>
<proteinExistence type="predicted"/>
<name>A0AAX6GRZ7_IRIPA</name>
<evidence type="ECO:0000313" key="3">
    <source>
        <dbReference type="Proteomes" id="UP001140949"/>
    </source>
</evidence>
<accession>A0AAX6GRZ7</accession>
<protein>
    <submittedName>
        <fullName evidence="2">Uncharacterized protein</fullName>
    </submittedName>
</protein>
<comment type="caution">
    <text evidence="2">The sequence shown here is derived from an EMBL/GenBank/DDBJ whole genome shotgun (WGS) entry which is preliminary data.</text>
</comment>
<gene>
    <name evidence="2" type="ORF">M6B38_348825</name>
</gene>
<organism evidence="2 3">
    <name type="scientific">Iris pallida</name>
    <name type="common">Sweet iris</name>
    <dbReference type="NCBI Taxonomy" id="29817"/>
    <lineage>
        <taxon>Eukaryota</taxon>
        <taxon>Viridiplantae</taxon>
        <taxon>Streptophyta</taxon>
        <taxon>Embryophyta</taxon>
        <taxon>Tracheophyta</taxon>
        <taxon>Spermatophyta</taxon>
        <taxon>Magnoliopsida</taxon>
        <taxon>Liliopsida</taxon>
        <taxon>Asparagales</taxon>
        <taxon>Iridaceae</taxon>
        <taxon>Iridoideae</taxon>
        <taxon>Irideae</taxon>
        <taxon>Iris</taxon>
    </lineage>
</organism>
<feature type="region of interest" description="Disordered" evidence="1">
    <location>
        <begin position="1"/>
        <end position="48"/>
    </location>
</feature>
<keyword evidence="3" id="KW-1185">Reference proteome</keyword>
<evidence type="ECO:0000313" key="2">
    <source>
        <dbReference type="EMBL" id="KAJ6831529.1"/>
    </source>
</evidence>